<dbReference type="EMBL" id="JAMZMK010009474">
    <property type="protein sequence ID" value="KAI7735554.1"/>
    <property type="molecule type" value="Genomic_DNA"/>
</dbReference>
<name>A0AAD5C628_AMBAR</name>
<organism evidence="1 2">
    <name type="scientific">Ambrosia artemisiifolia</name>
    <name type="common">Common ragweed</name>
    <dbReference type="NCBI Taxonomy" id="4212"/>
    <lineage>
        <taxon>Eukaryota</taxon>
        <taxon>Viridiplantae</taxon>
        <taxon>Streptophyta</taxon>
        <taxon>Embryophyta</taxon>
        <taxon>Tracheophyta</taxon>
        <taxon>Spermatophyta</taxon>
        <taxon>Magnoliopsida</taxon>
        <taxon>eudicotyledons</taxon>
        <taxon>Gunneridae</taxon>
        <taxon>Pentapetalae</taxon>
        <taxon>asterids</taxon>
        <taxon>campanulids</taxon>
        <taxon>Asterales</taxon>
        <taxon>Asteraceae</taxon>
        <taxon>Asteroideae</taxon>
        <taxon>Heliantheae alliance</taxon>
        <taxon>Heliantheae</taxon>
        <taxon>Ambrosia</taxon>
    </lineage>
</organism>
<proteinExistence type="predicted"/>
<keyword evidence="2" id="KW-1185">Reference proteome</keyword>
<evidence type="ECO:0000313" key="2">
    <source>
        <dbReference type="Proteomes" id="UP001206925"/>
    </source>
</evidence>
<evidence type="ECO:0000313" key="1">
    <source>
        <dbReference type="EMBL" id="KAI7735554.1"/>
    </source>
</evidence>
<accession>A0AAD5C628</accession>
<gene>
    <name evidence="1" type="ORF">M8C21_004743</name>
</gene>
<comment type="caution">
    <text evidence="1">The sequence shown here is derived from an EMBL/GenBank/DDBJ whole genome shotgun (WGS) entry which is preliminary data.</text>
</comment>
<sequence>MKLCFYKIFILSYTRLITPLSPFIISDFRLNLLESLAVKLEEDNETLLKIKVYIVHKHISCWVRAIDNFGGGYAAGLQCLLCLLSLHYRGDISFVEPGDPPQNFSTMRGCELFTLQDVIVNIVGSCRKIIIKEIMQLQAYDAVVTYTGSIDSSDLFSCDRYIKTLYYVH</sequence>
<reference evidence="1" key="1">
    <citation type="submission" date="2022-06" db="EMBL/GenBank/DDBJ databases">
        <title>Uncovering the hologenomic basis of an extraordinary plant invasion.</title>
        <authorList>
            <person name="Bieker V.C."/>
            <person name="Martin M.D."/>
            <person name="Gilbert T."/>
            <person name="Hodgins K."/>
            <person name="Battlay P."/>
            <person name="Petersen B."/>
            <person name="Wilson J."/>
        </authorList>
    </citation>
    <scope>NUCLEOTIDE SEQUENCE</scope>
    <source>
        <strain evidence="1">AA19_3_7</strain>
        <tissue evidence="1">Leaf</tissue>
    </source>
</reference>
<dbReference type="AlphaFoldDB" id="A0AAD5C628"/>
<dbReference type="Proteomes" id="UP001206925">
    <property type="component" value="Unassembled WGS sequence"/>
</dbReference>
<protein>
    <submittedName>
        <fullName evidence="1">Uncharacterized protein</fullName>
    </submittedName>
</protein>